<evidence type="ECO:0000313" key="2">
    <source>
        <dbReference type="EMBL" id="KAK7201043.1"/>
    </source>
</evidence>
<dbReference type="EMBL" id="JAECZO010000011">
    <property type="protein sequence ID" value="KAK7201043.1"/>
    <property type="molecule type" value="Genomic_DNA"/>
</dbReference>
<feature type="transmembrane region" description="Helical" evidence="1">
    <location>
        <begin position="45"/>
        <end position="65"/>
    </location>
</feature>
<reference evidence="2 3" key="1">
    <citation type="journal article" date="2021" name="MBio">
        <title>A New Model Trypanosomatid, Novymonas esmeraldas: Genomic Perception of Its 'Candidatus Pandoraea novymonadis' Endosymbiont.</title>
        <authorList>
            <person name="Zakharova A."/>
            <person name="Saura A."/>
            <person name="Butenko A."/>
            <person name="Podesvova L."/>
            <person name="Warmusova S."/>
            <person name="Kostygov A.Y."/>
            <person name="Nenarokova A."/>
            <person name="Lukes J."/>
            <person name="Opperdoes F.R."/>
            <person name="Yurchenko V."/>
        </authorList>
    </citation>
    <scope>NUCLEOTIDE SEQUENCE [LARGE SCALE GENOMIC DNA]</scope>
    <source>
        <strain evidence="2 3">E262AT.01</strain>
    </source>
</reference>
<organism evidence="2 3">
    <name type="scientific">Novymonas esmeraldas</name>
    <dbReference type="NCBI Taxonomy" id="1808958"/>
    <lineage>
        <taxon>Eukaryota</taxon>
        <taxon>Discoba</taxon>
        <taxon>Euglenozoa</taxon>
        <taxon>Kinetoplastea</taxon>
        <taxon>Metakinetoplastina</taxon>
        <taxon>Trypanosomatida</taxon>
        <taxon>Trypanosomatidae</taxon>
        <taxon>Novymonas</taxon>
    </lineage>
</organism>
<dbReference type="AlphaFoldDB" id="A0AAW0F455"/>
<evidence type="ECO:0000256" key="1">
    <source>
        <dbReference type="SAM" id="Phobius"/>
    </source>
</evidence>
<accession>A0AAW0F455</accession>
<feature type="transmembrane region" description="Helical" evidence="1">
    <location>
        <begin position="86"/>
        <end position="110"/>
    </location>
</feature>
<dbReference type="Proteomes" id="UP001430356">
    <property type="component" value="Unassembled WGS sequence"/>
</dbReference>
<proteinExistence type="predicted"/>
<sequence>MLRRFNSSMLRAGAGPTSGTGVGVAAAAASAMATAQPARHFHNVYGIIGSCLMCSSCMLCFGSWANNICNVRKYGRWRFRNSIDDVIMVSDFRGARYCGAFVGFLFWWFVVGPQKYRWNSNLADVPGTTRIGPF</sequence>
<name>A0AAW0F455_9TRYP</name>
<evidence type="ECO:0000313" key="3">
    <source>
        <dbReference type="Proteomes" id="UP001430356"/>
    </source>
</evidence>
<gene>
    <name evidence="2" type="ORF">NESM_000164300</name>
</gene>
<keyword evidence="1" id="KW-0472">Membrane</keyword>
<keyword evidence="3" id="KW-1185">Reference proteome</keyword>
<keyword evidence="1" id="KW-0812">Transmembrane</keyword>
<protein>
    <submittedName>
        <fullName evidence="2">Uncharacterized protein</fullName>
    </submittedName>
</protein>
<keyword evidence="1" id="KW-1133">Transmembrane helix</keyword>
<comment type="caution">
    <text evidence="2">The sequence shown here is derived from an EMBL/GenBank/DDBJ whole genome shotgun (WGS) entry which is preliminary data.</text>
</comment>